<dbReference type="EMBL" id="BBVC01000044">
    <property type="protein sequence ID" value="GAO98334.1"/>
    <property type="molecule type" value="Genomic_DNA"/>
</dbReference>
<sequence length="66" mass="7391">MTDYLPSPICLPAFKGRKFEINFEGGDVTSDGSILLLQQMDRKLGLTKKIAGRLCDPRDPSRVKHD</sequence>
<proteinExistence type="predicted"/>
<comment type="caution">
    <text evidence="2">The sequence shown here is derived from an EMBL/GenBank/DDBJ whole genome shotgun (WGS) entry which is preliminary data.</text>
</comment>
<dbReference type="Proteomes" id="UP000036771">
    <property type="component" value="Unassembled WGS sequence"/>
</dbReference>
<dbReference type="AlphaFoldDB" id="A0A0K8MEL9"/>
<name>A0A0K8MEL9_9PROT</name>
<dbReference type="Pfam" id="PF13701">
    <property type="entry name" value="DDE_Tnp_1_4"/>
    <property type="match status" value="1"/>
</dbReference>
<evidence type="ECO:0000313" key="2">
    <source>
        <dbReference type="EMBL" id="GAO98334.1"/>
    </source>
</evidence>
<reference evidence="2 3" key="1">
    <citation type="submission" date="2015-03" db="EMBL/GenBank/DDBJ databases">
        <title>Caedibacter varicaedens, whole genome shotgun sequence.</title>
        <authorList>
            <person name="Suzuki H."/>
            <person name="Dapper A.L."/>
            <person name="Gibson A.K."/>
            <person name="Jackson C."/>
            <person name="Lee H."/>
            <person name="Pejaver V.R."/>
            <person name="Doak T."/>
            <person name="Lynch M."/>
        </authorList>
    </citation>
    <scope>NUCLEOTIDE SEQUENCE [LARGE SCALE GENOMIC DNA]</scope>
</reference>
<protein>
    <recommendedName>
        <fullName evidence="1">Transposase DDE domain-containing protein</fullName>
    </recommendedName>
</protein>
<organism evidence="2 3">
    <name type="scientific">Caedimonas varicaedens</name>
    <dbReference type="NCBI Taxonomy" id="1629334"/>
    <lineage>
        <taxon>Bacteria</taxon>
        <taxon>Pseudomonadati</taxon>
        <taxon>Pseudomonadota</taxon>
        <taxon>Alphaproteobacteria</taxon>
        <taxon>Holosporales</taxon>
        <taxon>Caedimonadaceae</taxon>
        <taxon>Caedimonas</taxon>
    </lineage>
</organism>
<keyword evidence="3" id="KW-1185">Reference proteome</keyword>
<dbReference type="STRING" id="1629334.Cva_00983"/>
<dbReference type="InterPro" id="IPR025668">
    <property type="entry name" value="Tnp_DDE_dom"/>
</dbReference>
<accession>A0A0K8MEL9</accession>
<evidence type="ECO:0000259" key="1">
    <source>
        <dbReference type="Pfam" id="PF13701"/>
    </source>
</evidence>
<gene>
    <name evidence="2" type="ORF">Cva_00983</name>
</gene>
<dbReference type="OrthoDB" id="476248at2"/>
<feature type="domain" description="Transposase DDE" evidence="1">
    <location>
        <begin position="13"/>
        <end position="66"/>
    </location>
</feature>
<evidence type="ECO:0000313" key="3">
    <source>
        <dbReference type="Proteomes" id="UP000036771"/>
    </source>
</evidence>